<dbReference type="GeneID" id="35779022"/>
<dbReference type="Proteomes" id="UP000255230">
    <property type="component" value="Unassembled WGS sequence"/>
</dbReference>
<reference evidence="7 10" key="2">
    <citation type="submission" date="2017-12" db="EMBL/GenBank/DDBJ databases">
        <title>Phylogenetic diversity of female urinary microbiome.</title>
        <authorList>
            <person name="Thomas-White K."/>
            <person name="Wolfe A.J."/>
        </authorList>
    </citation>
    <scope>NUCLEOTIDE SEQUENCE [LARGE SCALE GENOMIC DNA]</scope>
    <source>
        <strain evidence="7 10">UMB0416</strain>
    </source>
</reference>
<keyword evidence="8" id="KW-0378">Hydrolase</keyword>
<dbReference type="EMBL" id="PKJS01000006">
    <property type="protein sequence ID" value="PKZ68928.1"/>
    <property type="molecule type" value="Genomic_DNA"/>
</dbReference>
<keyword evidence="11" id="KW-1185">Reference proteome</keyword>
<comment type="subcellular location">
    <subcellularLocation>
        <location evidence="1">Membrane</location>
        <topology evidence="1">Single-pass membrane protein</topology>
    </subcellularLocation>
</comment>
<protein>
    <submittedName>
        <fullName evidence="7">Neutral zinc metallopeptidase</fullName>
    </submittedName>
    <submittedName>
        <fullName evidence="8">Predicted metalloprotease</fullName>
    </submittedName>
</protein>
<name>A0A109WBL1_FAUOS</name>
<evidence type="ECO:0000313" key="10">
    <source>
        <dbReference type="Proteomes" id="UP000234914"/>
    </source>
</evidence>
<sequence length="294" mass="31837">MKWEDRDGSSNVLVSGGKAVGGGIGTIIIGLILWLVFGMNPMTAMQTGSAITGGNSSGQQTLDQQTADRDQKFVSVVLKDTEEVWGQIFSENNMQYQQPKLVLFNGMVRSGCGNASSATGPFYCPADQRIYLDTSFFQEMRQKLGITGDQNGSGDAQNQGKAGDFAQAYVIAHEVGHHVQNQLGISQKVDEASRRATQAQANNLSVRQELQADCFAGVWANRNQQRVQFLEQGDIEEAINAAQQIGDDRLAQASGRAAVPDSFTHGTSQQRMTWFSRGLKSGDINQCDTFSGAI</sequence>
<evidence type="ECO:0000256" key="3">
    <source>
        <dbReference type="ARBA" id="ARBA00022989"/>
    </source>
</evidence>
<dbReference type="InterPro" id="IPR007343">
    <property type="entry name" value="Uncharacterised_pept_Zn_put"/>
</dbReference>
<dbReference type="PANTHER" id="PTHR30168">
    <property type="entry name" value="PUTATIVE MEMBRANE PROTEIN YPFJ"/>
    <property type="match status" value="1"/>
</dbReference>
<dbReference type="Pfam" id="PF04228">
    <property type="entry name" value="Zn_peptidase"/>
    <property type="match status" value="2"/>
</dbReference>
<evidence type="ECO:0000256" key="2">
    <source>
        <dbReference type="ARBA" id="ARBA00022692"/>
    </source>
</evidence>
<dbReference type="PANTHER" id="PTHR30168:SF0">
    <property type="entry name" value="INNER MEMBRANE PROTEIN"/>
    <property type="match status" value="1"/>
</dbReference>
<feature type="transmembrane region" description="Helical" evidence="5">
    <location>
        <begin position="20"/>
        <end position="37"/>
    </location>
</feature>
<reference evidence="6" key="1">
    <citation type="submission" date="2017-11" db="EMBL/GenBank/DDBJ databases">
        <title>Complete Genome Sequence from Moraxella oslensis YHS isolated from human skin.</title>
        <authorList>
            <person name="Lee K."/>
            <person name="Lim J.Y."/>
            <person name="Hwang I."/>
        </authorList>
    </citation>
    <scope>NUCLEOTIDE SEQUENCE</scope>
    <source>
        <strain evidence="6">YHS</strain>
    </source>
</reference>
<proteinExistence type="predicted"/>
<dbReference type="EMBL" id="UGPY01000001">
    <property type="protein sequence ID" value="STY96658.1"/>
    <property type="molecule type" value="Genomic_DNA"/>
</dbReference>
<reference evidence="9" key="3">
    <citation type="journal article" date="2018" name="Genome Announc.">
        <title>Complete Genome Sequences of Three Moraxella osloensis Strains Isolated from Human Skin.</title>
        <authorList>
            <person name="Lim J.Y."/>
            <person name="Hwang I."/>
            <person name="Ganzorig M."/>
            <person name="Huang S.L."/>
            <person name="Cho G.S."/>
            <person name="Franz C.M.A.P."/>
            <person name="Lee K."/>
        </authorList>
    </citation>
    <scope>NUCLEOTIDE SEQUENCE [LARGE SCALE GENOMIC DNA]</scope>
    <source>
        <strain evidence="9">YHS</strain>
    </source>
</reference>
<keyword evidence="2 5" id="KW-0812">Transmembrane</keyword>
<dbReference type="GO" id="GO:0016020">
    <property type="term" value="C:membrane"/>
    <property type="evidence" value="ECO:0007669"/>
    <property type="project" value="UniProtKB-SubCell"/>
</dbReference>
<accession>A0A109WBL1</accession>
<dbReference type="Proteomes" id="UP000234914">
    <property type="component" value="Unassembled WGS sequence"/>
</dbReference>
<keyword evidence="8" id="KW-0645">Protease</keyword>
<reference evidence="8 11" key="4">
    <citation type="submission" date="2018-06" db="EMBL/GenBank/DDBJ databases">
        <authorList>
            <consortium name="Pathogen Informatics"/>
            <person name="Doyle S."/>
        </authorList>
    </citation>
    <scope>NUCLEOTIDE SEQUENCE [LARGE SCALE GENOMIC DNA]</scope>
    <source>
        <strain evidence="8 11">NCTC10465</strain>
    </source>
</reference>
<evidence type="ECO:0000256" key="4">
    <source>
        <dbReference type="ARBA" id="ARBA00023136"/>
    </source>
</evidence>
<organism evidence="7 10">
    <name type="scientific">Faucicola osloensis</name>
    <name type="common">Moraxella osloensis</name>
    <dbReference type="NCBI Taxonomy" id="34062"/>
    <lineage>
        <taxon>Bacteria</taxon>
        <taxon>Pseudomonadati</taxon>
        <taxon>Pseudomonadota</taxon>
        <taxon>Gammaproteobacteria</taxon>
        <taxon>Moraxellales</taxon>
        <taxon>Moraxellaceae</taxon>
        <taxon>Faucicola</taxon>
    </lineage>
</organism>
<keyword evidence="4 5" id="KW-0472">Membrane</keyword>
<evidence type="ECO:0000313" key="11">
    <source>
        <dbReference type="Proteomes" id="UP000255230"/>
    </source>
</evidence>
<dbReference type="GO" id="GO:0008237">
    <property type="term" value="F:metallopeptidase activity"/>
    <property type="evidence" value="ECO:0007669"/>
    <property type="project" value="UniProtKB-KW"/>
</dbReference>
<evidence type="ECO:0000256" key="5">
    <source>
        <dbReference type="SAM" id="Phobius"/>
    </source>
</evidence>
<evidence type="ECO:0000313" key="6">
    <source>
        <dbReference type="EMBL" id="ATW70525.1"/>
    </source>
</evidence>
<dbReference type="AlphaFoldDB" id="A0A109WBL1"/>
<dbReference type="GO" id="GO:0006508">
    <property type="term" value="P:proteolysis"/>
    <property type="evidence" value="ECO:0007669"/>
    <property type="project" value="UniProtKB-KW"/>
</dbReference>
<keyword evidence="3 5" id="KW-1133">Transmembrane helix</keyword>
<dbReference type="EMBL" id="CP024176">
    <property type="protein sequence ID" value="ATW70525.1"/>
    <property type="molecule type" value="Genomic_DNA"/>
</dbReference>
<evidence type="ECO:0000313" key="9">
    <source>
        <dbReference type="Proteomes" id="UP000229521"/>
    </source>
</evidence>
<evidence type="ECO:0000313" key="7">
    <source>
        <dbReference type="EMBL" id="PKZ68928.1"/>
    </source>
</evidence>
<gene>
    <name evidence="7" type="ORF">CYJ96_05535</name>
    <name evidence="8" type="ORF">NCTC10465_00421</name>
    <name evidence="6" type="ORF">YHS_10580</name>
</gene>
<evidence type="ECO:0000313" key="8">
    <source>
        <dbReference type="EMBL" id="STY96658.1"/>
    </source>
</evidence>
<evidence type="ECO:0000256" key="1">
    <source>
        <dbReference type="ARBA" id="ARBA00004167"/>
    </source>
</evidence>
<keyword evidence="8" id="KW-0482">Metalloprotease</keyword>
<dbReference type="RefSeq" id="WP_062332173.1">
    <property type="nucleotide sequence ID" value="NZ_CALTVS010000122.1"/>
</dbReference>
<dbReference type="KEGG" id="mos:AXE82_05155"/>